<dbReference type="PANTHER" id="PTHR27001">
    <property type="entry name" value="OS01G0253100 PROTEIN"/>
    <property type="match status" value="1"/>
</dbReference>
<name>A0ABP1RV15_9HEXA</name>
<feature type="region of interest" description="Disordered" evidence="5">
    <location>
        <begin position="13"/>
        <end position="48"/>
    </location>
</feature>
<evidence type="ECO:0000313" key="8">
    <source>
        <dbReference type="Proteomes" id="UP001642540"/>
    </source>
</evidence>
<dbReference type="InterPro" id="IPR037924">
    <property type="entry name" value="Pelle_death"/>
</dbReference>
<dbReference type="InterPro" id="IPR000488">
    <property type="entry name" value="Death_dom"/>
</dbReference>
<gene>
    <name evidence="7" type="ORF">ODALV1_LOCUS26506</name>
</gene>
<dbReference type="PROSITE" id="PS00108">
    <property type="entry name" value="PROTEIN_KINASE_ST"/>
    <property type="match status" value="1"/>
</dbReference>
<dbReference type="PROSITE" id="PS50011">
    <property type="entry name" value="PROTEIN_KINASE_DOM"/>
    <property type="match status" value="1"/>
</dbReference>
<sequence>MNLNNSSSRNFTLGIRGGGAPPGGGGVGGGVGGTLNLSSPTSSGSHHHHYPSIKYVYDLPYLERKEICRIFDENNLWETLGGGLMGYSSSELSEFGRVFLRGSSPTDALLTSWASQNHTILELFTLFGRLSHFRAMKVVARFVDPKYHVYIRDPEVNATQELIQLESPLPPPGLLAPPLEHKVQNNINFLHPDSPKKLSDPKEAVQDANALVKNSPSSSTSSSSQGFGHLPQIPYQELLTATSNWERRNILGKGGFGTVYKGLWKNTAVAIKRMEQRANHAYVESQMKQSLGELRCLNSCRHDNILPLYGFSLEGEHPCLVYQFMVNGSLEDRLLCRQKTPPLQWLTRYHIARGVACGIQFLHGIGSKPLIHGDIKSANILLDRNYEAKIGDFGLAREMPGSDKSYVKVSRVHGTRPYLPDEYLRSKKLSTKVDTFSFGIMLFEIGTGQRAYEESRHKKFLREVVEEAEGNYEPLRDQKGGGENPDIFWHFLKVGRSCTERVAKNRPEMVQVLKAFDLFFSQQNTQASSIRTVSSQVTGIPLLFETRPASLLIPGGGVTAGSSRLSPEMRAPSPYWMPQQGPVQNQQNLQQGNQSQGGGSGGGGGYQTPPTMSTNQSVHQQQQQQIRSGGGGGFGEGIRRSPLPSSSPSPSTVNYPIPQMTGMATIAPGMYQQNPNPFQVQYNQQQPHQQPPMMIETGGGAPSPFVNIGGGGGGGIVYNPYHPQISPRVRNLSQQSDTVAPPFEGSLQRSNQPQVQLPPSPLLVASHPVPTSGGTPQSQNSSNSTNEKGGKPDNNMDDFFPVFLLEKEEADKKKLKDSIQLGGGLGQEAVLGGGGVGAAGGAGEGAETDEDEDHNDEWTNEQDGPATVIPLITELGIKDQNQQDS</sequence>
<comment type="caution">
    <text evidence="7">The sequence shown here is derived from an EMBL/GenBank/DDBJ whole genome shotgun (WGS) entry which is preliminary data.</text>
</comment>
<feature type="binding site" evidence="4">
    <location>
        <position position="272"/>
    </location>
    <ligand>
        <name>ATP</name>
        <dbReference type="ChEBI" id="CHEBI:30616"/>
    </ligand>
</feature>
<dbReference type="Pfam" id="PF07714">
    <property type="entry name" value="PK_Tyr_Ser-Thr"/>
    <property type="match status" value="1"/>
</dbReference>
<feature type="compositionally biased region" description="Gly residues" evidence="5">
    <location>
        <begin position="595"/>
        <end position="606"/>
    </location>
</feature>
<organism evidence="7 8">
    <name type="scientific">Orchesella dallaii</name>
    <dbReference type="NCBI Taxonomy" id="48710"/>
    <lineage>
        <taxon>Eukaryota</taxon>
        <taxon>Metazoa</taxon>
        <taxon>Ecdysozoa</taxon>
        <taxon>Arthropoda</taxon>
        <taxon>Hexapoda</taxon>
        <taxon>Collembola</taxon>
        <taxon>Entomobryomorpha</taxon>
        <taxon>Entomobryoidea</taxon>
        <taxon>Orchesellidae</taxon>
        <taxon>Orchesellinae</taxon>
        <taxon>Orchesella</taxon>
    </lineage>
</organism>
<dbReference type="PANTHER" id="PTHR27001:SF939">
    <property type="entry name" value="INTERLEUKIN 1 RECEPTOR ASSOCIATED KINASE 1"/>
    <property type="match status" value="1"/>
</dbReference>
<dbReference type="InterPro" id="IPR011009">
    <property type="entry name" value="Kinase-like_dom_sf"/>
</dbReference>
<evidence type="ECO:0000256" key="3">
    <source>
        <dbReference type="ARBA" id="ARBA00022840"/>
    </source>
</evidence>
<dbReference type="CDD" id="cd08307">
    <property type="entry name" value="Death_Pelle"/>
    <property type="match status" value="1"/>
</dbReference>
<evidence type="ECO:0000256" key="4">
    <source>
        <dbReference type="PROSITE-ProRule" id="PRU10141"/>
    </source>
</evidence>
<dbReference type="Proteomes" id="UP001642540">
    <property type="component" value="Unassembled WGS sequence"/>
</dbReference>
<dbReference type="SMART" id="SM00220">
    <property type="entry name" value="S_TKc"/>
    <property type="match status" value="1"/>
</dbReference>
<feature type="region of interest" description="Disordered" evidence="5">
    <location>
        <begin position="730"/>
        <end position="803"/>
    </location>
</feature>
<dbReference type="Gene3D" id="1.10.533.10">
    <property type="entry name" value="Death Domain, Fas"/>
    <property type="match status" value="1"/>
</dbReference>
<feature type="compositionally biased region" description="Gly residues" evidence="5">
    <location>
        <begin position="824"/>
        <end position="844"/>
    </location>
</feature>
<evidence type="ECO:0000313" key="7">
    <source>
        <dbReference type="EMBL" id="CAL8136568.1"/>
    </source>
</evidence>
<dbReference type="InterPro" id="IPR001245">
    <property type="entry name" value="Ser-Thr/Tyr_kinase_cat_dom"/>
</dbReference>
<keyword evidence="3 4" id="KW-0067">ATP-binding</keyword>
<keyword evidence="1" id="KW-0808">Transferase</keyword>
<dbReference type="Gene3D" id="1.10.510.10">
    <property type="entry name" value="Transferase(Phosphotransferase) domain 1"/>
    <property type="match status" value="1"/>
</dbReference>
<feature type="region of interest" description="Disordered" evidence="5">
    <location>
        <begin position="551"/>
        <end position="659"/>
    </location>
</feature>
<feature type="compositionally biased region" description="Gly residues" evidence="5">
    <location>
        <begin position="15"/>
        <end position="33"/>
    </location>
</feature>
<dbReference type="CDD" id="cd14066">
    <property type="entry name" value="STKc_IRAK"/>
    <property type="match status" value="1"/>
</dbReference>
<feature type="compositionally biased region" description="Low complexity" evidence="5">
    <location>
        <begin position="579"/>
        <end position="594"/>
    </location>
</feature>
<evidence type="ECO:0000259" key="6">
    <source>
        <dbReference type="PROSITE" id="PS50011"/>
    </source>
</evidence>
<keyword evidence="2 4" id="KW-0547">Nucleotide-binding</keyword>
<dbReference type="SUPFAM" id="SSF56112">
    <property type="entry name" value="Protein kinase-like (PK-like)"/>
    <property type="match status" value="1"/>
</dbReference>
<proteinExistence type="predicted"/>
<keyword evidence="1" id="KW-0418">Kinase</keyword>
<accession>A0ABP1RV15</accession>
<feature type="region of interest" description="Disordered" evidence="5">
    <location>
        <begin position="824"/>
        <end position="868"/>
    </location>
</feature>
<dbReference type="PROSITE" id="PS00107">
    <property type="entry name" value="PROTEIN_KINASE_ATP"/>
    <property type="match status" value="1"/>
</dbReference>
<dbReference type="InterPro" id="IPR011029">
    <property type="entry name" value="DEATH-like_dom_sf"/>
</dbReference>
<keyword evidence="8" id="KW-1185">Reference proteome</keyword>
<reference evidence="7 8" key="1">
    <citation type="submission" date="2024-08" db="EMBL/GenBank/DDBJ databases">
        <authorList>
            <person name="Cucini C."/>
            <person name="Frati F."/>
        </authorList>
    </citation>
    <scope>NUCLEOTIDE SEQUENCE [LARGE SCALE GENOMIC DNA]</scope>
</reference>
<dbReference type="SUPFAM" id="SSF47986">
    <property type="entry name" value="DEATH domain"/>
    <property type="match status" value="1"/>
</dbReference>
<dbReference type="InterPro" id="IPR000719">
    <property type="entry name" value="Prot_kinase_dom"/>
</dbReference>
<feature type="compositionally biased region" description="Low complexity" evidence="5">
    <location>
        <begin position="771"/>
        <end position="786"/>
    </location>
</feature>
<dbReference type="Pfam" id="PF00531">
    <property type="entry name" value="Death"/>
    <property type="match status" value="1"/>
</dbReference>
<dbReference type="InterPro" id="IPR017441">
    <property type="entry name" value="Protein_kinase_ATP_BS"/>
</dbReference>
<dbReference type="InterPro" id="IPR008271">
    <property type="entry name" value="Ser/Thr_kinase_AS"/>
</dbReference>
<feature type="compositionally biased region" description="Acidic residues" evidence="5">
    <location>
        <begin position="846"/>
        <end position="860"/>
    </location>
</feature>
<keyword evidence="1" id="KW-0723">Serine/threonine-protein kinase</keyword>
<dbReference type="Gene3D" id="3.30.200.20">
    <property type="entry name" value="Phosphorylase Kinase, domain 1"/>
    <property type="match status" value="1"/>
</dbReference>
<feature type="compositionally biased region" description="Low complexity" evidence="5">
    <location>
        <begin position="616"/>
        <end position="627"/>
    </location>
</feature>
<evidence type="ECO:0000256" key="5">
    <source>
        <dbReference type="SAM" id="MobiDB-lite"/>
    </source>
</evidence>
<protein>
    <recommendedName>
        <fullName evidence="6">Protein kinase domain-containing protein</fullName>
    </recommendedName>
</protein>
<evidence type="ECO:0000256" key="1">
    <source>
        <dbReference type="ARBA" id="ARBA00022527"/>
    </source>
</evidence>
<dbReference type="EMBL" id="CAXLJM020000111">
    <property type="protein sequence ID" value="CAL8136568.1"/>
    <property type="molecule type" value="Genomic_DNA"/>
</dbReference>
<feature type="domain" description="Protein kinase" evidence="6">
    <location>
        <begin position="245"/>
        <end position="520"/>
    </location>
</feature>
<evidence type="ECO:0000256" key="2">
    <source>
        <dbReference type="ARBA" id="ARBA00022741"/>
    </source>
</evidence>
<feature type="compositionally biased region" description="Low complexity" evidence="5">
    <location>
        <begin position="640"/>
        <end position="651"/>
    </location>
</feature>